<gene>
    <name evidence="3" type="ORF">ACFQKB_11270</name>
</gene>
<name>A0ABW2CFH9_9ACTN</name>
<evidence type="ECO:0000259" key="2">
    <source>
        <dbReference type="Pfam" id="PF14344"/>
    </source>
</evidence>
<evidence type="ECO:0000256" key="1">
    <source>
        <dbReference type="SAM" id="Phobius"/>
    </source>
</evidence>
<keyword evidence="1" id="KW-1133">Transmembrane helix</keyword>
<sequence>MSIVVRIGCAVLLVVGWTGPVARAAPSDGYVRLAHLSPDTPAVDVYLYAGRSTDRRRQRLVLKHVGYGALSPYQRLGGGTYTVAMRPANAAAASPPVLTTNVRVRGGKAYTVAGMGPYKSIRLRVMGDSVELPEGRAALRVIAASLKEPSVDAGVGGRRLASGVRFATTTPYEVMAAGEARVRVRGRNGQAVTKVSMVAGSAHTVVVLDGKTGLRLLSLRDSVRSARTPRGGVDAGLGGMAKDGAWGPGVLGLAIALGAVVAVWRVGARRRA</sequence>
<organism evidence="3 4">
    <name type="scientific">Actinomadura yumaensis</name>
    <dbReference type="NCBI Taxonomy" id="111807"/>
    <lineage>
        <taxon>Bacteria</taxon>
        <taxon>Bacillati</taxon>
        <taxon>Actinomycetota</taxon>
        <taxon>Actinomycetes</taxon>
        <taxon>Streptosporangiales</taxon>
        <taxon>Thermomonosporaceae</taxon>
        <taxon>Actinomadura</taxon>
    </lineage>
</organism>
<keyword evidence="1" id="KW-0812">Transmembrane</keyword>
<dbReference type="InterPro" id="IPR025510">
    <property type="entry name" value="DUF4397"/>
</dbReference>
<reference evidence="4" key="1">
    <citation type="journal article" date="2019" name="Int. J. Syst. Evol. Microbiol.">
        <title>The Global Catalogue of Microorganisms (GCM) 10K type strain sequencing project: providing services to taxonomists for standard genome sequencing and annotation.</title>
        <authorList>
            <consortium name="The Broad Institute Genomics Platform"/>
            <consortium name="The Broad Institute Genome Sequencing Center for Infectious Disease"/>
            <person name="Wu L."/>
            <person name="Ma J."/>
        </authorList>
    </citation>
    <scope>NUCLEOTIDE SEQUENCE [LARGE SCALE GENOMIC DNA]</scope>
    <source>
        <strain evidence="4">JCM 3369</strain>
    </source>
</reference>
<keyword evidence="1" id="KW-0472">Membrane</keyword>
<dbReference type="RefSeq" id="WP_378044619.1">
    <property type="nucleotide sequence ID" value="NZ_JBHSXE010000001.1"/>
</dbReference>
<dbReference type="Pfam" id="PF14344">
    <property type="entry name" value="DUF4397"/>
    <property type="match status" value="1"/>
</dbReference>
<accession>A0ABW2CFH9</accession>
<proteinExistence type="predicted"/>
<feature type="transmembrane region" description="Helical" evidence="1">
    <location>
        <begin position="245"/>
        <end position="266"/>
    </location>
</feature>
<evidence type="ECO:0000313" key="4">
    <source>
        <dbReference type="Proteomes" id="UP001596380"/>
    </source>
</evidence>
<comment type="caution">
    <text evidence="3">The sequence shown here is derived from an EMBL/GenBank/DDBJ whole genome shotgun (WGS) entry which is preliminary data.</text>
</comment>
<keyword evidence="4" id="KW-1185">Reference proteome</keyword>
<dbReference type="Proteomes" id="UP001596380">
    <property type="component" value="Unassembled WGS sequence"/>
</dbReference>
<evidence type="ECO:0000313" key="3">
    <source>
        <dbReference type="EMBL" id="MFC6880342.1"/>
    </source>
</evidence>
<dbReference type="EMBL" id="JBHSXS010000005">
    <property type="protein sequence ID" value="MFC6880342.1"/>
    <property type="molecule type" value="Genomic_DNA"/>
</dbReference>
<protein>
    <submittedName>
        <fullName evidence="3">DUF4397 domain-containing protein</fullName>
    </submittedName>
</protein>
<feature type="domain" description="DUF4397" evidence="2">
    <location>
        <begin position="30"/>
        <end position="152"/>
    </location>
</feature>